<accession>A0AAN9Y6Z5</accession>
<organism evidence="2 3">
    <name type="scientific">Parthenolecanium corni</name>
    <dbReference type="NCBI Taxonomy" id="536013"/>
    <lineage>
        <taxon>Eukaryota</taxon>
        <taxon>Metazoa</taxon>
        <taxon>Ecdysozoa</taxon>
        <taxon>Arthropoda</taxon>
        <taxon>Hexapoda</taxon>
        <taxon>Insecta</taxon>
        <taxon>Pterygota</taxon>
        <taxon>Neoptera</taxon>
        <taxon>Paraneoptera</taxon>
        <taxon>Hemiptera</taxon>
        <taxon>Sternorrhyncha</taxon>
        <taxon>Coccoidea</taxon>
        <taxon>Coccidae</taxon>
        <taxon>Parthenolecanium</taxon>
    </lineage>
</organism>
<gene>
    <name evidence="2" type="ORF">V9T40_013220</name>
</gene>
<keyword evidence="1" id="KW-1133">Transmembrane helix</keyword>
<keyword evidence="1" id="KW-0472">Membrane</keyword>
<dbReference type="AlphaFoldDB" id="A0AAN9Y6Z5"/>
<feature type="transmembrane region" description="Helical" evidence="1">
    <location>
        <begin position="85"/>
        <end position="105"/>
    </location>
</feature>
<evidence type="ECO:0000313" key="2">
    <source>
        <dbReference type="EMBL" id="KAK7595395.1"/>
    </source>
</evidence>
<keyword evidence="1" id="KW-0812">Transmembrane</keyword>
<proteinExistence type="predicted"/>
<evidence type="ECO:0000313" key="3">
    <source>
        <dbReference type="Proteomes" id="UP001367676"/>
    </source>
</evidence>
<keyword evidence="3" id="KW-1185">Reference proteome</keyword>
<protein>
    <submittedName>
        <fullName evidence="2">Uncharacterized protein</fullName>
    </submittedName>
</protein>
<evidence type="ECO:0000256" key="1">
    <source>
        <dbReference type="SAM" id="Phobius"/>
    </source>
</evidence>
<reference evidence="2 3" key="1">
    <citation type="submission" date="2024-03" db="EMBL/GenBank/DDBJ databases">
        <title>Adaptation during the transition from Ophiocordyceps entomopathogen to insect associate is accompanied by gene loss and intensified selection.</title>
        <authorList>
            <person name="Ward C.M."/>
            <person name="Onetto C.A."/>
            <person name="Borneman A.R."/>
        </authorList>
    </citation>
    <scope>NUCLEOTIDE SEQUENCE [LARGE SCALE GENOMIC DNA]</scope>
    <source>
        <strain evidence="2">AWRI1</strain>
        <tissue evidence="2">Single Adult Female</tissue>
    </source>
</reference>
<name>A0AAN9Y6Z5_9HEMI</name>
<dbReference type="EMBL" id="JBBCAQ010000018">
    <property type="protein sequence ID" value="KAK7595395.1"/>
    <property type="molecule type" value="Genomic_DNA"/>
</dbReference>
<comment type="caution">
    <text evidence="2">The sequence shown here is derived from an EMBL/GenBank/DDBJ whole genome shotgun (WGS) entry which is preliminary data.</text>
</comment>
<sequence length="113" mass="12427">MRATFAFRGGCDARLLPAFAEPKKLLIEFAHSYLLAIIRSYPFLLSHLRTVLIDGDARRPFDGWPRFASGSSSSFRTRFQRCDGGLAYVSSVAAAGSFVLALLSLRDVHVDCG</sequence>
<dbReference type="Proteomes" id="UP001367676">
    <property type="component" value="Unassembled WGS sequence"/>
</dbReference>